<dbReference type="Pfam" id="PF09084">
    <property type="entry name" value="NMT1"/>
    <property type="match status" value="1"/>
</dbReference>
<dbReference type="SUPFAM" id="SSF53850">
    <property type="entry name" value="Periplasmic binding protein-like II"/>
    <property type="match status" value="1"/>
</dbReference>
<evidence type="ECO:0000313" key="3">
    <source>
        <dbReference type="EMBL" id="MBB5136644.1"/>
    </source>
</evidence>
<gene>
    <name evidence="3" type="ORF">HNP84_006395</name>
</gene>
<dbReference type="Gene3D" id="3.40.190.10">
    <property type="entry name" value="Periplasmic binding protein-like II"/>
    <property type="match status" value="2"/>
</dbReference>
<dbReference type="AlphaFoldDB" id="A0A840P5P7"/>
<dbReference type="RefSeq" id="WP_185053537.1">
    <property type="nucleotide sequence ID" value="NZ_BAABIX010000008.1"/>
</dbReference>
<accession>A0A840P5P7</accession>
<name>A0A840P5P7_9ACTN</name>
<feature type="domain" description="SsuA/THI5-like" evidence="2">
    <location>
        <begin position="63"/>
        <end position="266"/>
    </location>
</feature>
<sequence>MSTFSFGTRRLAAVALLTALGAALTACGGGADSATPGAEPVVFTAPDKALTATTASYTSVPLQLGYFSAEKLDVTIQPVDSAPTAIQSVATGQAFMTYASLNAAIAAYQKDPGIAVVGLTNGSIFRVVVPQDSPITTAADLKGATIGSNSLAGVSTLFAKGVLKEAGLDPDKDAQYLPVGLGAQAADALRKKQIAAYAGWDGPNVVIGDLLGTTMRDIPTPLNDMTGTSALVVRKESIKQEPERVAGMVRAFYKAMVFSQTNPEAAIKLHWKQFPQSRPASDVPEETALAQAVRILKLRLDITGGKGTSGRYGVIDDAAVQKTIAAFAEHGMIPAAIDVKSSGLFDYSLAGKYNAFDEKAVEQEARQWKG</sequence>
<organism evidence="3 4">
    <name type="scientific">Thermocatellispora tengchongensis</name>
    <dbReference type="NCBI Taxonomy" id="1073253"/>
    <lineage>
        <taxon>Bacteria</taxon>
        <taxon>Bacillati</taxon>
        <taxon>Actinomycetota</taxon>
        <taxon>Actinomycetes</taxon>
        <taxon>Streptosporangiales</taxon>
        <taxon>Streptosporangiaceae</taxon>
        <taxon>Thermocatellispora</taxon>
    </lineage>
</organism>
<evidence type="ECO:0000259" key="2">
    <source>
        <dbReference type="Pfam" id="PF09084"/>
    </source>
</evidence>
<comment type="caution">
    <text evidence="3">The sequence shown here is derived from an EMBL/GenBank/DDBJ whole genome shotgun (WGS) entry which is preliminary data.</text>
</comment>
<dbReference type="EMBL" id="JACHGN010000015">
    <property type="protein sequence ID" value="MBB5136644.1"/>
    <property type="molecule type" value="Genomic_DNA"/>
</dbReference>
<feature type="signal peptide" evidence="1">
    <location>
        <begin position="1"/>
        <end position="28"/>
    </location>
</feature>
<feature type="chain" id="PRO_5038496468" evidence="1">
    <location>
        <begin position="29"/>
        <end position="370"/>
    </location>
</feature>
<keyword evidence="1" id="KW-0732">Signal</keyword>
<protein>
    <submittedName>
        <fullName evidence="3">NitT/TauT family transport system substrate-binding protein</fullName>
    </submittedName>
</protein>
<evidence type="ECO:0000256" key="1">
    <source>
        <dbReference type="SAM" id="SignalP"/>
    </source>
</evidence>
<keyword evidence="4" id="KW-1185">Reference proteome</keyword>
<evidence type="ECO:0000313" key="4">
    <source>
        <dbReference type="Proteomes" id="UP000578449"/>
    </source>
</evidence>
<dbReference type="InterPro" id="IPR015168">
    <property type="entry name" value="SsuA/THI5"/>
</dbReference>
<dbReference type="Proteomes" id="UP000578449">
    <property type="component" value="Unassembled WGS sequence"/>
</dbReference>
<dbReference type="PANTHER" id="PTHR30024">
    <property type="entry name" value="ALIPHATIC SULFONATES-BINDING PROTEIN-RELATED"/>
    <property type="match status" value="1"/>
</dbReference>
<proteinExistence type="predicted"/>
<reference evidence="3 4" key="1">
    <citation type="submission" date="2020-08" db="EMBL/GenBank/DDBJ databases">
        <title>Genomic Encyclopedia of Type Strains, Phase IV (KMG-IV): sequencing the most valuable type-strain genomes for metagenomic binning, comparative biology and taxonomic classification.</title>
        <authorList>
            <person name="Goeker M."/>
        </authorList>
    </citation>
    <scope>NUCLEOTIDE SEQUENCE [LARGE SCALE GENOMIC DNA]</scope>
    <source>
        <strain evidence="3 4">DSM 45615</strain>
    </source>
</reference>